<dbReference type="RefSeq" id="XP_004339184.1">
    <property type="nucleotide sequence ID" value="XM_004339136.1"/>
</dbReference>
<evidence type="ECO:0000256" key="1">
    <source>
        <dbReference type="ARBA" id="ARBA00022723"/>
    </source>
</evidence>
<dbReference type="GO" id="GO:0016567">
    <property type="term" value="P:protein ubiquitination"/>
    <property type="evidence" value="ECO:0007669"/>
    <property type="project" value="InterPro"/>
</dbReference>
<sequence>MDTDICEFLDPISLTPMEEAMVTSCGHSFSKSSILQWLASHPTNARCPVCNATLKPDGLAPNWALRSAIAKFAPGVTSTAGSHLSFDTRGQAEASAPLITVKPCKNEKACTQPTTYRTIQIDDAPPTGWKRVLRRGRGAERCLLLLASALSDDLWPLEQLVDTLNLVSCCRSSWCFTSASAPL</sequence>
<reference evidence="5 6" key="1">
    <citation type="journal article" date="2013" name="Genome Biol.">
        <title>Genome of Acanthamoeba castellanii highlights extensive lateral gene transfer and early evolution of tyrosine kinase signaling.</title>
        <authorList>
            <person name="Clarke M."/>
            <person name="Lohan A.J."/>
            <person name="Liu B."/>
            <person name="Lagkouvardos I."/>
            <person name="Roy S."/>
            <person name="Zafar N."/>
            <person name="Bertelli C."/>
            <person name="Schilde C."/>
            <person name="Kianianmomeni A."/>
            <person name="Burglin T.R."/>
            <person name="Frech C."/>
            <person name="Turcotte B."/>
            <person name="Kopec K.O."/>
            <person name="Synnott J.M."/>
            <person name="Choo C."/>
            <person name="Paponov I."/>
            <person name="Finkler A."/>
            <person name="Soon Heng Tan C."/>
            <person name="Hutchins A.P."/>
            <person name="Weinmeier T."/>
            <person name="Rattei T."/>
            <person name="Chu J.S."/>
            <person name="Gimenez G."/>
            <person name="Irimia M."/>
            <person name="Rigden D.J."/>
            <person name="Fitzpatrick D.A."/>
            <person name="Lorenzo-Morales J."/>
            <person name="Bateman A."/>
            <person name="Chiu C.H."/>
            <person name="Tang P."/>
            <person name="Hegemann P."/>
            <person name="Fromm H."/>
            <person name="Raoult D."/>
            <person name="Greub G."/>
            <person name="Miranda-Saavedra D."/>
            <person name="Chen N."/>
            <person name="Nash P."/>
            <person name="Ginger M.L."/>
            <person name="Horn M."/>
            <person name="Schaap P."/>
            <person name="Caler L."/>
            <person name="Loftus B."/>
        </authorList>
    </citation>
    <scope>NUCLEOTIDE SEQUENCE [LARGE SCALE GENOMIC DNA]</scope>
    <source>
        <strain evidence="5 6">Neff</strain>
    </source>
</reference>
<dbReference type="PANTHER" id="PTHR33644:SF3">
    <property type="entry name" value="RING_U-BOX SUPERFAMILY PROTEIN"/>
    <property type="match status" value="1"/>
</dbReference>
<keyword evidence="1" id="KW-0479">Metal-binding</keyword>
<gene>
    <name evidence="5" type="ORF">ACA1_058270</name>
</gene>
<organism evidence="5 6">
    <name type="scientific">Acanthamoeba castellanii (strain ATCC 30010 / Neff)</name>
    <dbReference type="NCBI Taxonomy" id="1257118"/>
    <lineage>
        <taxon>Eukaryota</taxon>
        <taxon>Amoebozoa</taxon>
        <taxon>Discosea</taxon>
        <taxon>Longamoebia</taxon>
        <taxon>Centramoebida</taxon>
        <taxon>Acanthamoebidae</taxon>
        <taxon>Acanthamoeba</taxon>
    </lineage>
</organism>
<keyword evidence="6" id="KW-1185">Reference proteome</keyword>
<dbReference type="Proteomes" id="UP000011083">
    <property type="component" value="Unassembled WGS sequence"/>
</dbReference>
<evidence type="ECO:0000256" key="3">
    <source>
        <dbReference type="ARBA" id="ARBA00022833"/>
    </source>
</evidence>
<dbReference type="SMART" id="SM00504">
    <property type="entry name" value="Ubox"/>
    <property type="match status" value="1"/>
</dbReference>
<dbReference type="AlphaFoldDB" id="L8GYJ6"/>
<evidence type="ECO:0000256" key="2">
    <source>
        <dbReference type="ARBA" id="ARBA00022771"/>
    </source>
</evidence>
<evidence type="ECO:0000313" key="6">
    <source>
        <dbReference type="Proteomes" id="UP000011083"/>
    </source>
</evidence>
<dbReference type="VEuPathDB" id="AmoebaDB:ACA1_058270"/>
<dbReference type="EMBL" id="KB007974">
    <property type="protein sequence ID" value="ELR17171.1"/>
    <property type="molecule type" value="Genomic_DNA"/>
</dbReference>
<feature type="non-terminal residue" evidence="5">
    <location>
        <position position="183"/>
    </location>
</feature>
<evidence type="ECO:0000259" key="4">
    <source>
        <dbReference type="PROSITE" id="PS51698"/>
    </source>
</evidence>
<evidence type="ECO:0000313" key="5">
    <source>
        <dbReference type="EMBL" id="ELR17171.1"/>
    </source>
</evidence>
<dbReference type="PANTHER" id="PTHR33644">
    <property type="entry name" value="U-BOX DOMAIN-CONTAINING PROTEIN 62-RELATED"/>
    <property type="match status" value="1"/>
</dbReference>
<keyword evidence="2" id="KW-0863">Zinc-finger</keyword>
<dbReference type="SUPFAM" id="SSF57850">
    <property type="entry name" value="RING/U-box"/>
    <property type="match status" value="1"/>
</dbReference>
<dbReference type="GeneID" id="14918515"/>
<dbReference type="InterPro" id="IPR004181">
    <property type="entry name" value="Znf_MIZ"/>
</dbReference>
<protein>
    <submittedName>
        <fullName evidence="5">Ubox domain containing protein</fullName>
    </submittedName>
</protein>
<dbReference type="Pfam" id="PF04564">
    <property type="entry name" value="U-box"/>
    <property type="match status" value="1"/>
</dbReference>
<dbReference type="OrthoDB" id="18505at2759"/>
<dbReference type="GO" id="GO:0004842">
    <property type="term" value="F:ubiquitin-protein transferase activity"/>
    <property type="evidence" value="ECO:0007669"/>
    <property type="project" value="InterPro"/>
</dbReference>
<feature type="domain" description="U-box" evidence="4">
    <location>
        <begin position="3"/>
        <end position="79"/>
    </location>
</feature>
<dbReference type="GO" id="GO:0008270">
    <property type="term" value="F:zinc ion binding"/>
    <property type="evidence" value="ECO:0007669"/>
    <property type="project" value="UniProtKB-KW"/>
</dbReference>
<dbReference type="PROSITE" id="PS51698">
    <property type="entry name" value="U_BOX"/>
    <property type="match status" value="1"/>
</dbReference>
<dbReference type="KEGG" id="acan:ACA1_058270"/>
<dbReference type="InterPro" id="IPR003613">
    <property type="entry name" value="Ubox_domain"/>
</dbReference>
<proteinExistence type="predicted"/>
<name>L8GYJ6_ACACF</name>
<dbReference type="InterPro" id="IPR013083">
    <property type="entry name" value="Znf_RING/FYVE/PHD"/>
</dbReference>
<keyword evidence="3" id="KW-0862">Zinc</keyword>
<dbReference type="CDD" id="cd16651">
    <property type="entry name" value="SPL-RING_NSE2"/>
    <property type="match status" value="1"/>
</dbReference>
<accession>L8GYJ6</accession>
<dbReference type="Gene3D" id="3.30.40.10">
    <property type="entry name" value="Zinc/RING finger domain, C3HC4 (zinc finger)"/>
    <property type="match status" value="1"/>
</dbReference>